<evidence type="ECO:0000256" key="3">
    <source>
        <dbReference type="ARBA" id="ARBA00023295"/>
    </source>
</evidence>
<evidence type="ECO:0000256" key="1">
    <source>
        <dbReference type="ARBA" id="ARBA00010646"/>
    </source>
</evidence>
<reference evidence="4" key="1">
    <citation type="journal article" date="2012" name="PLoS ONE">
        <title>Gene sets for utilization of primary and secondary nutrition supplies in the distal gut of endangered iberian lynx.</title>
        <authorList>
            <person name="Alcaide M."/>
            <person name="Messina E."/>
            <person name="Richter M."/>
            <person name="Bargiela R."/>
            <person name="Peplies J."/>
            <person name="Huws S.A."/>
            <person name="Newbold C.J."/>
            <person name="Golyshin P.N."/>
            <person name="Simon M.A."/>
            <person name="Lopez G."/>
            <person name="Yakimov M.M."/>
            <person name="Ferrer M."/>
        </authorList>
    </citation>
    <scope>NUCLEOTIDE SEQUENCE</scope>
</reference>
<dbReference type="PANTHER" id="PTHR34135:SF2">
    <property type="entry name" value="LYSOZYME"/>
    <property type="match status" value="1"/>
</dbReference>
<dbReference type="SMART" id="SM00641">
    <property type="entry name" value="Glyco_25"/>
    <property type="match status" value="1"/>
</dbReference>
<comment type="caution">
    <text evidence="4">The sequence shown here is derived from an EMBL/GenBank/DDBJ whole genome shotgun (WGS) entry which is preliminary data.</text>
</comment>
<dbReference type="AlphaFoldDB" id="J9FII9"/>
<accession>J9FII9</accession>
<evidence type="ECO:0000256" key="2">
    <source>
        <dbReference type="ARBA" id="ARBA00022801"/>
    </source>
</evidence>
<dbReference type="Gene3D" id="3.20.20.80">
    <property type="entry name" value="Glycosidases"/>
    <property type="match status" value="1"/>
</dbReference>
<gene>
    <name evidence="4" type="ORF">EVA_22411</name>
</gene>
<dbReference type="GO" id="GO:0016052">
    <property type="term" value="P:carbohydrate catabolic process"/>
    <property type="evidence" value="ECO:0007669"/>
    <property type="project" value="TreeGrafter"/>
</dbReference>
<keyword evidence="3 4" id="KW-0326">Glycosidase</keyword>
<feature type="non-terminal residue" evidence="4">
    <location>
        <position position="172"/>
    </location>
</feature>
<sequence length="172" mass="19583">MLRGIDISNHQAGIDLPALFPHVDFVICKATEGIGFVDKQCDSFIQGCMTAGKPFGYYHFARENSPYSEAQFFYENTMGYHRNGVPVLDWETSQNVAWVNSFVERFHRLSGIWPWIYGNPWRFNQGGVNKNCGRWIAQYPNVLNPGLDCHLPPMPETDGLVCAWQYASDGRV</sequence>
<evidence type="ECO:0000313" key="4">
    <source>
        <dbReference type="EMBL" id="EJW89477.1"/>
    </source>
</evidence>
<organism evidence="4">
    <name type="scientific">gut metagenome</name>
    <dbReference type="NCBI Taxonomy" id="749906"/>
    <lineage>
        <taxon>unclassified sequences</taxon>
        <taxon>metagenomes</taxon>
        <taxon>organismal metagenomes</taxon>
    </lineage>
</organism>
<dbReference type="EMBL" id="AMCI01009444">
    <property type="protein sequence ID" value="EJW89477.1"/>
    <property type="molecule type" value="Genomic_DNA"/>
</dbReference>
<comment type="similarity">
    <text evidence="1">Belongs to the glycosyl hydrolase 25 family.</text>
</comment>
<dbReference type="InterPro" id="IPR018077">
    <property type="entry name" value="Glyco_hydro_fam25_subgr"/>
</dbReference>
<keyword evidence="2 4" id="KW-0378">Hydrolase</keyword>
<dbReference type="GO" id="GO:0016998">
    <property type="term" value="P:cell wall macromolecule catabolic process"/>
    <property type="evidence" value="ECO:0007669"/>
    <property type="project" value="InterPro"/>
</dbReference>
<dbReference type="SUPFAM" id="SSF51445">
    <property type="entry name" value="(Trans)glycosidases"/>
    <property type="match status" value="1"/>
</dbReference>
<name>J9FII9_9ZZZZ</name>
<dbReference type="InterPro" id="IPR017853">
    <property type="entry name" value="GH"/>
</dbReference>
<proteinExistence type="inferred from homology"/>
<protein>
    <submittedName>
        <fullName evidence="4">Glycoside hydrolase, family 25</fullName>
        <ecNumber evidence="4">3.2.1.17</ecNumber>
    </submittedName>
</protein>
<dbReference type="GO" id="GO:0003796">
    <property type="term" value="F:lysozyme activity"/>
    <property type="evidence" value="ECO:0007669"/>
    <property type="project" value="UniProtKB-EC"/>
</dbReference>
<dbReference type="EC" id="3.2.1.17" evidence="4"/>
<dbReference type="GO" id="GO:0009253">
    <property type="term" value="P:peptidoglycan catabolic process"/>
    <property type="evidence" value="ECO:0007669"/>
    <property type="project" value="InterPro"/>
</dbReference>
<dbReference type="PROSITE" id="PS51904">
    <property type="entry name" value="GLYCOSYL_HYDROL_F25_2"/>
    <property type="match status" value="1"/>
</dbReference>
<dbReference type="PANTHER" id="PTHR34135">
    <property type="entry name" value="LYSOZYME"/>
    <property type="match status" value="1"/>
</dbReference>
<dbReference type="InterPro" id="IPR002053">
    <property type="entry name" value="Glyco_hydro_25"/>
</dbReference>
<dbReference type="Pfam" id="PF01183">
    <property type="entry name" value="Glyco_hydro_25"/>
    <property type="match status" value="1"/>
</dbReference>